<dbReference type="PIRSF" id="PIRSF001123">
    <property type="entry name" value="PepA_GA"/>
    <property type="match status" value="1"/>
</dbReference>
<dbReference type="InterPro" id="IPR023367">
    <property type="entry name" value="Peptidase_M42_dom2"/>
</dbReference>
<dbReference type="AlphaFoldDB" id="A0A9D0ZGZ4"/>
<dbReference type="InterPro" id="IPR051464">
    <property type="entry name" value="Peptidase_M42_aminopept"/>
</dbReference>
<organism evidence="9 10">
    <name type="scientific">Candidatus Scatavimonas merdigallinarum</name>
    <dbReference type="NCBI Taxonomy" id="2840914"/>
    <lineage>
        <taxon>Bacteria</taxon>
        <taxon>Bacillati</taxon>
        <taxon>Bacillota</taxon>
        <taxon>Clostridia</taxon>
        <taxon>Eubacteriales</taxon>
        <taxon>Oscillospiraceae</taxon>
        <taxon>Oscillospiraceae incertae sedis</taxon>
        <taxon>Candidatus Scatavimonas</taxon>
    </lineage>
</organism>
<dbReference type="GO" id="GO:0046872">
    <property type="term" value="F:metal ion binding"/>
    <property type="evidence" value="ECO:0007669"/>
    <property type="project" value="UniProtKB-UniRule"/>
</dbReference>
<dbReference type="Gene3D" id="3.40.630.10">
    <property type="entry name" value="Zn peptidases"/>
    <property type="match status" value="1"/>
</dbReference>
<evidence type="ECO:0000256" key="3">
    <source>
        <dbReference type="ARBA" id="ARBA00022670"/>
    </source>
</evidence>
<evidence type="ECO:0000313" key="9">
    <source>
        <dbReference type="EMBL" id="HIQ80185.1"/>
    </source>
</evidence>
<evidence type="ECO:0000256" key="1">
    <source>
        <dbReference type="ARBA" id="ARBA00006272"/>
    </source>
</evidence>
<keyword evidence="4 8" id="KW-0479">Metal-binding</keyword>
<accession>A0A9D0ZGZ4</accession>
<name>A0A9D0ZGZ4_9FIRM</name>
<comment type="cofactor">
    <cofactor evidence="8">
        <name>a divalent metal cation</name>
        <dbReference type="ChEBI" id="CHEBI:60240"/>
    </cofactor>
    <text evidence="8">Binds 2 divalent metal cations per subunit.</text>
</comment>
<dbReference type="PANTHER" id="PTHR32481:SF0">
    <property type="entry name" value="AMINOPEPTIDASE YPDE-RELATED"/>
    <property type="match status" value="1"/>
</dbReference>
<feature type="binding site" evidence="8">
    <location>
        <position position="61"/>
    </location>
    <ligand>
        <name>Zn(2+)</name>
        <dbReference type="ChEBI" id="CHEBI:29105"/>
        <label>1</label>
    </ligand>
</feature>
<keyword evidence="5" id="KW-0378">Hydrolase</keyword>
<evidence type="ECO:0000256" key="6">
    <source>
        <dbReference type="PIRNR" id="PIRNR001123"/>
    </source>
</evidence>
<feature type="binding site" evidence="8">
    <location>
        <position position="309"/>
    </location>
    <ligand>
        <name>Zn(2+)</name>
        <dbReference type="ChEBI" id="CHEBI:29105"/>
        <label>2</label>
    </ligand>
</feature>
<dbReference type="SUPFAM" id="SSF101821">
    <property type="entry name" value="Aminopeptidase/glucanase lid domain"/>
    <property type="match status" value="1"/>
</dbReference>
<evidence type="ECO:0000313" key="10">
    <source>
        <dbReference type="Proteomes" id="UP000886787"/>
    </source>
</evidence>
<proteinExistence type="inferred from homology"/>
<reference evidence="9" key="1">
    <citation type="submission" date="2020-10" db="EMBL/GenBank/DDBJ databases">
        <authorList>
            <person name="Gilroy R."/>
        </authorList>
    </citation>
    <scope>NUCLEOTIDE SEQUENCE</scope>
    <source>
        <strain evidence="9">ChiSjej1B19-3389</strain>
    </source>
</reference>
<evidence type="ECO:0000256" key="8">
    <source>
        <dbReference type="PIRSR" id="PIRSR001123-2"/>
    </source>
</evidence>
<dbReference type="SUPFAM" id="SSF53187">
    <property type="entry name" value="Zn-dependent exopeptidases"/>
    <property type="match status" value="1"/>
</dbReference>
<feature type="binding site" evidence="8">
    <location>
        <position position="170"/>
    </location>
    <ligand>
        <name>Zn(2+)</name>
        <dbReference type="ChEBI" id="CHEBI:29105"/>
        <label>1</label>
    </ligand>
</feature>
<dbReference type="Gene3D" id="2.40.30.40">
    <property type="entry name" value="Peptidase M42, domain 2"/>
    <property type="match status" value="1"/>
</dbReference>
<feature type="binding site" evidence="8">
    <location>
        <position position="225"/>
    </location>
    <ligand>
        <name>Zn(2+)</name>
        <dbReference type="ChEBI" id="CHEBI:29105"/>
        <label>1</label>
    </ligand>
</feature>
<dbReference type="Pfam" id="PF05343">
    <property type="entry name" value="Peptidase_M42"/>
    <property type="match status" value="1"/>
</dbReference>
<evidence type="ECO:0000256" key="5">
    <source>
        <dbReference type="ARBA" id="ARBA00022801"/>
    </source>
</evidence>
<dbReference type="EMBL" id="DVFW01000018">
    <property type="protein sequence ID" value="HIQ80185.1"/>
    <property type="molecule type" value="Genomic_DNA"/>
</dbReference>
<protein>
    <submittedName>
        <fullName evidence="9">M20/M25/M40 family metallo-hydrolase</fullName>
    </submittedName>
</protein>
<comment type="similarity">
    <text evidence="1 6">Belongs to the peptidase M42 family.</text>
</comment>
<dbReference type="InterPro" id="IPR008007">
    <property type="entry name" value="Peptidase_M42"/>
</dbReference>
<gene>
    <name evidence="9" type="ORF">IAD32_02740</name>
</gene>
<feature type="binding site" evidence="8">
    <location>
        <position position="203"/>
    </location>
    <ligand>
        <name>Zn(2+)</name>
        <dbReference type="ChEBI" id="CHEBI:29105"/>
        <label>2</label>
    </ligand>
</feature>
<reference evidence="9" key="2">
    <citation type="journal article" date="2021" name="PeerJ">
        <title>Extensive microbial diversity within the chicken gut microbiome revealed by metagenomics and culture.</title>
        <authorList>
            <person name="Gilroy R."/>
            <person name="Ravi A."/>
            <person name="Getino M."/>
            <person name="Pursley I."/>
            <person name="Horton D.L."/>
            <person name="Alikhan N.F."/>
            <person name="Baker D."/>
            <person name="Gharbi K."/>
            <person name="Hall N."/>
            <person name="Watson M."/>
            <person name="Adriaenssens E.M."/>
            <person name="Foster-Nyarko E."/>
            <person name="Jarju S."/>
            <person name="Secka A."/>
            <person name="Antonio M."/>
            <person name="Oren A."/>
            <person name="Chaudhuri R.R."/>
            <person name="La Ragione R."/>
            <person name="Hildebrand F."/>
            <person name="Pallen M.J."/>
        </authorList>
    </citation>
    <scope>NUCLEOTIDE SEQUENCE</scope>
    <source>
        <strain evidence="9">ChiSjej1B19-3389</strain>
    </source>
</reference>
<dbReference type="PANTHER" id="PTHR32481">
    <property type="entry name" value="AMINOPEPTIDASE"/>
    <property type="match status" value="1"/>
</dbReference>
<dbReference type="GO" id="GO:0004177">
    <property type="term" value="F:aminopeptidase activity"/>
    <property type="evidence" value="ECO:0007669"/>
    <property type="project" value="UniProtKB-UniRule"/>
</dbReference>
<dbReference type="GO" id="GO:0006508">
    <property type="term" value="P:proteolysis"/>
    <property type="evidence" value="ECO:0007669"/>
    <property type="project" value="UniProtKB-KW"/>
</dbReference>
<evidence type="ECO:0000256" key="7">
    <source>
        <dbReference type="PIRSR" id="PIRSR001123-1"/>
    </source>
</evidence>
<feature type="active site" description="Proton acceptor" evidence="7">
    <location>
        <position position="202"/>
    </location>
</feature>
<keyword evidence="3" id="KW-0645">Protease</keyword>
<keyword evidence="2" id="KW-0031">Aminopeptidase</keyword>
<feature type="binding site" evidence="8">
    <location>
        <position position="170"/>
    </location>
    <ligand>
        <name>Zn(2+)</name>
        <dbReference type="ChEBI" id="CHEBI:29105"/>
        <label>2</label>
    </ligand>
</feature>
<dbReference type="Proteomes" id="UP000886787">
    <property type="component" value="Unassembled WGS sequence"/>
</dbReference>
<evidence type="ECO:0000256" key="2">
    <source>
        <dbReference type="ARBA" id="ARBA00022438"/>
    </source>
</evidence>
<evidence type="ECO:0000256" key="4">
    <source>
        <dbReference type="ARBA" id="ARBA00022723"/>
    </source>
</evidence>
<sequence>MIETLRQLCNARGVSGSECAAAAIAGKLLSDYAQVSVDKNGNVIGTLGNANADFTIMLDAHLDQIGLIVTDINADGFIKAEPCGGVDRRVLQGTMCVVLGKQEIPCVVCCLPPHLSDGGEDAAVAAKDLWLDTALPPDTVKQLVCPGDRIVFHCAMKKMLGTRITGPALDNRAGVACLLHCAKQLSRETPGCKVVILFSTQEETSAGGAKTASFLQAPDEAIVVDVSFARQSGVQPGKSGVMGKGGMIAVAPTLSKKMSDRLIVAAKNNRIPYQLEVMGSATGTNADAVSMTKGGIPTALLSIPLKNMHTQGEIVDLCDIKATADVLTAYVLERGRMV</sequence>
<comment type="caution">
    <text evidence="9">The sequence shown here is derived from an EMBL/GenBank/DDBJ whole genome shotgun (WGS) entry which is preliminary data.</text>
</comment>